<organism evidence="1 2">
    <name type="scientific">Segetibacter aerophilus</name>
    <dbReference type="NCBI Taxonomy" id="670293"/>
    <lineage>
        <taxon>Bacteria</taxon>
        <taxon>Pseudomonadati</taxon>
        <taxon>Bacteroidota</taxon>
        <taxon>Chitinophagia</taxon>
        <taxon>Chitinophagales</taxon>
        <taxon>Chitinophagaceae</taxon>
        <taxon>Segetibacter</taxon>
    </lineage>
</organism>
<gene>
    <name evidence="1" type="ORF">SAE01_34620</name>
</gene>
<dbReference type="Proteomes" id="UP000321513">
    <property type="component" value="Unassembled WGS sequence"/>
</dbReference>
<keyword evidence="2" id="KW-1185">Reference proteome</keyword>
<dbReference type="AlphaFoldDB" id="A0A512BG78"/>
<protein>
    <submittedName>
        <fullName evidence="1">Uncharacterized protein</fullName>
    </submittedName>
</protein>
<evidence type="ECO:0000313" key="2">
    <source>
        <dbReference type="Proteomes" id="UP000321513"/>
    </source>
</evidence>
<name>A0A512BG78_9BACT</name>
<comment type="caution">
    <text evidence="1">The sequence shown here is derived from an EMBL/GenBank/DDBJ whole genome shotgun (WGS) entry which is preliminary data.</text>
</comment>
<proteinExistence type="predicted"/>
<dbReference type="EMBL" id="BJYT01000014">
    <property type="protein sequence ID" value="GEO10966.1"/>
    <property type="molecule type" value="Genomic_DNA"/>
</dbReference>
<reference evidence="1 2" key="1">
    <citation type="submission" date="2019-07" db="EMBL/GenBank/DDBJ databases">
        <title>Whole genome shotgun sequence of Segetibacter aerophilus NBRC 106135.</title>
        <authorList>
            <person name="Hosoyama A."/>
            <person name="Uohara A."/>
            <person name="Ohji S."/>
            <person name="Ichikawa N."/>
        </authorList>
    </citation>
    <scope>NUCLEOTIDE SEQUENCE [LARGE SCALE GENOMIC DNA]</scope>
    <source>
        <strain evidence="1 2">NBRC 106135</strain>
    </source>
</reference>
<accession>A0A512BG78</accession>
<sequence>MILTFTFLIMLASSVYLILYTSHLTRRTQQELKKQVVTKAVTDTRQEVSLQEVRSHLLVEAV</sequence>
<evidence type="ECO:0000313" key="1">
    <source>
        <dbReference type="EMBL" id="GEO10966.1"/>
    </source>
</evidence>